<protein>
    <submittedName>
        <fullName evidence="1">Uncharacterized protein</fullName>
    </submittedName>
</protein>
<name>A0ABQ8TUI8_PERAM</name>
<gene>
    <name evidence="1" type="ORF">ANN_00922</name>
</gene>
<dbReference type="Proteomes" id="UP001148838">
    <property type="component" value="Unassembled WGS sequence"/>
</dbReference>
<dbReference type="EMBL" id="JAJSOF020000003">
    <property type="protein sequence ID" value="KAJ4449521.1"/>
    <property type="molecule type" value="Genomic_DNA"/>
</dbReference>
<keyword evidence="2" id="KW-1185">Reference proteome</keyword>
<organism evidence="1 2">
    <name type="scientific">Periplaneta americana</name>
    <name type="common">American cockroach</name>
    <name type="synonym">Blatta americana</name>
    <dbReference type="NCBI Taxonomy" id="6978"/>
    <lineage>
        <taxon>Eukaryota</taxon>
        <taxon>Metazoa</taxon>
        <taxon>Ecdysozoa</taxon>
        <taxon>Arthropoda</taxon>
        <taxon>Hexapoda</taxon>
        <taxon>Insecta</taxon>
        <taxon>Pterygota</taxon>
        <taxon>Neoptera</taxon>
        <taxon>Polyneoptera</taxon>
        <taxon>Dictyoptera</taxon>
        <taxon>Blattodea</taxon>
        <taxon>Blattoidea</taxon>
        <taxon>Blattidae</taxon>
        <taxon>Blattinae</taxon>
        <taxon>Periplaneta</taxon>
    </lineage>
</organism>
<evidence type="ECO:0000313" key="1">
    <source>
        <dbReference type="EMBL" id="KAJ4449521.1"/>
    </source>
</evidence>
<comment type="caution">
    <text evidence="1">The sequence shown here is derived from an EMBL/GenBank/DDBJ whole genome shotgun (WGS) entry which is preliminary data.</text>
</comment>
<evidence type="ECO:0000313" key="2">
    <source>
        <dbReference type="Proteomes" id="UP001148838"/>
    </source>
</evidence>
<proteinExistence type="predicted"/>
<sequence length="95" mass="10613">LECQFCCDFVSNCDSVLPVSNVQRNSSSQKKNVAISQPTAITNYNINMGGTDRMDQNVISHMEDMDLLSFRRSIAMGYQRQYGTPKSRPSLTAAE</sequence>
<accession>A0ABQ8TUI8</accession>
<reference evidence="1 2" key="1">
    <citation type="journal article" date="2022" name="Allergy">
        <title>Genome assembly and annotation of Periplaneta americana reveal a comprehensive cockroach allergen profile.</title>
        <authorList>
            <person name="Wang L."/>
            <person name="Xiong Q."/>
            <person name="Saelim N."/>
            <person name="Wang L."/>
            <person name="Nong W."/>
            <person name="Wan A.T."/>
            <person name="Shi M."/>
            <person name="Liu X."/>
            <person name="Cao Q."/>
            <person name="Hui J.H.L."/>
            <person name="Sookrung N."/>
            <person name="Leung T.F."/>
            <person name="Tungtrongchitr A."/>
            <person name="Tsui S.K.W."/>
        </authorList>
    </citation>
    <scope>NUCLEOTIDE SEQUENCE [LARGE SCALE GENOMIC DNA]</scope>
    <source>
        <strain evidence="1">PWHHKU_190912</strain>
    </source>
</reference>
<feature type="non-terminal residue" evidence="1">
    <location>
        <position position="1"/>
    </location>
</feature>